<evidence type="ECO:0000259" key="1">
    <source>
        <dbReference type="Pfam" id="PF03478"/>
    </source>
</evidence>
<accession>M8BKL5</accession>
<sequence length="373" mass="41718">MTMPPPWSDLPDDLLRVVYTKVVGPLQRIRFAAVCRSWRAGVITLLHAAPSVVPWLILSHAHEEDKRGMYCPKDNQVFFPVSLPIQAVGKRFVGGHDGGWVAVLGDNMALAVVNLFSGIEVLLPVKDMWSVCPGSRTEIIPKVVFSESPASSGCILAAITSHGVALCRIGCPNGEWTEKHLRCGIVDILFFNGQLYCLTIFEDLFKLEIGVNKHHEPVVTAEPRLLSIPPHSNPFPAQPNNILELNGKLVMVVRTAWPPLDEYFPEREPFFRVFELADESTAECTYKWKEVTSLGDYAIFLGKMWSKAVYLSAVGHNELPRSCIYTTDDLVDSRRLQDHGYCLYPTSVYVKWGIRTYVLAHAPGGMWVLPPDF</sequence>
<name>M8BKL5_AEGTA</name>
<dbReference type="EnsemblPlants" id="EMT22509">
    <property type="protein sequence ID" value="EMT22509"/>
    <property type="gene ID" value="F775_17390"/>
</dbReference>
<reference evidence="2" key="1">
    <citation type="submission" date="2015-06" db="UniProtKB">
        <authorList>
            <consortium name="EnsemblPlants"/>
        </authorList>
    </citation>
    <scope>IDENTIFICATION</scope>
</reference>
<dbReference type="AlphaFoldDB" id="M8BKL5"/>
<protein>
    <recommendedName>
        <fullName evidence="1">KIB1-4 beta-propeller domain-containing protein</fullName>
    </recommendedName>
</protein>
<dbReference type="InterPro" id="IPR036047">
    <property type="entry name" value="F-box-like_dom_sf"/>
</dbReference>
<evidence type="ECO:0000313" key="2">
    <source>
        <dbReference type="EnsemblPlants" id="EMT22509"/>
    </source>
</evidence>
<dbReference type="OMA" id="RWICGAS"/>
<dbReference type="SUPFAM" id="SSF81383">
    <property type="entry name" value="F-box domain"/>
    <property type="match status" value="1"/>
</dbReference>
<dbReference type="ExpressionAtlas" id="M8BKL5">
    <property type="expression patterns" value="baseline"/>
</dbReference>
<feature type="domain" description="KIB1-4 beta-propeller" evidence="1">
    <location>
        <begin position="72"/>
        <end position="344"/>
    </location>
</feature>
<dbReference type="PANTHER" id="PTHR33110:SF104">
    <property type="entry name" value="MRNA CAP-BINDING PROTEIN"/>
    <property type="match status" value="1"/>
</dbReference>
<dbReference type="InterPro" id="IPR005174">
    <property type="entry name" value="KIB1-4_b-propeller"/>
</dbReference>
<proteinExistence type="predicted"/>
<organism evidence="2">
    <name type="scientific">Aegilops tauschii</name>
    <name type="common">Tausch's goatgrass</name>
    <name type="synonym">Aegilops squarrosa</name>
    <dbReference type="NCBI Taxonomy" id="37682"/>
    <lineage>
        <taxon>Eukaryota</taxon>
        <taxon>Viridiplantae</taxon>
        <taxon>Streptophyta</taxon>
        <taxon>Embryophyta</taxon>
        <taxon>Tracheophyta</taxon>
        <taxon>Spermatophyta</taxon>
        <taxon>Magnoliopsida</taxon>
        <taxon>Liliopsida</taxon>
        <taxon>Poales</taxon>
        <taxon>Poaceae</taxon>
        <taxon>BOP clade</taxon>
        <taxon>Pooideae</taxon>
        <taxon>Triticodae</taxon>
        <taxon>Triticeae</taxon>
        <taxon>Triticinae</taxon>
        <taxon>Aegilops</taxon>
    </lineage>
</organism>
<dbReference type="Gene3D" id="1.20.1280.50">
    <property type="match status" value="1"/>
</dbReference>
<dbReference type="Pfam" id="PF03478">
    <property type="entry name" value="Beta-prop_KIB1-4"/>
    <property type="match status" value="1"/>
</dbReference>
<dbReference type="PANTHER" id="PTHR33110">
    <property type="entry name" value="F-BOX/KELCH-REPEAT PROTEIN-RELATED"/>
    <property type="match status" value="1"/>
</dbReference>